<dbReference type="SUPFAM" id="SSF51306">
    <property type="entry name" value="LexA/Signal peptidase"/>
    <property type="match status" value="1"/>
</dbReference>
<dbReference type="eggNOG" id="COG4959">
    <property type="taxonomic scope" value="Bacteria"/>
</dbReference>
<dbReference type="OrthoDB" id="9814068at2"/>
<organism evidence="4 5">
    <name type="scientific">Thermodesulfatator indicus (strain DSM 15286 / JCM 11887 / CIR29812)</name>
    <dbReference type="NCBI Taxonomy" id="667014"/>
    <lineage>
        <taxon>Bacteria</taxon>
        <taxon>Pseudomonadati</taxon>
        <taxon>Thermodesulfobacteriota</taxon>
        <taxon>Thermodesulfobacteria</taxon>
        <taxon>Thermodesulfobacteriales</taxon>
        <taxon>Thermodesulfatatoraceae</taxon>
        <taxon>Thermodesulfatator</taxon>
    </lineage>
</organism>
<dbReference type="GO" id="GO:0004252">
    <property type="term" value="F:serine-type endopeptidase activity"/>
    <property type="evidence" value="ECO:0007669"/>
    <property type="project" value="InterPro"/>
</dbReference>
<dbReference type="GO" id="GO:0006465">
    <property type="term" value="P:signal peptide processing"/>
    <property type="evidence" value="ECO:0007669"/>
    <property type="project" value="InterPro"/>
</dbReference>
<proteinExistence type="predicted"/>
<gene>
    <name evidence="4" type="ordered locus">Thein_1936</name>
</gene>
<dbReference type="Proteomes" id="UP000006793">
    <property type="component" value="Chromosome"/>
</dbReference>
<dbReference type="KEGG" id="tid:Thein_1936"/>
<dbReference type="HOGENOM" id="CLU_1593769_0_0_0"/>
<dbReference type="GO" id="GO:0016020">
    <property type="term" value="C:membrane"/>
    <property type="evidence" value="ECO:0007669"/>
    <property type="project" value="InterPro"/>
</dbReference>
<reference evidence="4 5" key="2">
    <citation type="journal article" date="2012" name="Stand. Genomic Sci.">
        <title>Complete genome sequence of the thermophilic sulfate-reducing ocean bacterium Thermodesulfatator indicus type strain (CIR29812(T)).</title>
        <authorList>
            <person name="Anderson I."/>
            <person name="Saunders E."/>
            <person name="Lapidus A."/>
            <person name="Nolan M."/>
            <person name="Lucas S."/>
            <person name="Tice H."/>
            <person name="Del Rio T.G."/>
            <person name="Cheng J.F."/>
            <person name="Han C."/>
            <person name="Tapia R."/>
            <person name="Goodwin L.A."/>
            <person name="Pitluck S."/>
            <person name="Liolios K."/>
            <person name="Mavromatis K."/>
            <person name="Pagani I."/>
            <person name="Ivanova N."/>
            <person name="Mikhailova N."/>
            <person name="Pati A."/>
            <person name="Chen A."/>
            <person name="Palaniappan K."/>
            <person name="Land M."/>
            <person name="Hauser L."/>
            <person name="Jeffries C.D."/>
            <person name="Chang Y.J."/>
            <person name="Brambilla E.M."/>
            <person name="Rohde M."/>
            <person name="Spring S."/>
            <person name="Goker M."/>
            <person name="Detter J.C."/>
            <person name="Woyke T."/>
            <person name="Bristow J."/>
            <person name="Eisen J.A."/>
            <person name="Markowitz V."/>
            <person name="Hugenholtz P."/>
            <person name="Kyrpides N.C."/>
            <person name="Klenk H.P."/>
        </authorList>
    </citation>
    <scope>NUCLEOTIDE SEQUENCE [LARGE SCALE GENOMIC DNA]</scope>
    <source>
        <strain evidence="5">DSM 15286 / JCM 11887 / CIR29812</strain>
    </source>
</reference>
<name>F8ACL6_THEID</name>
<evidence type="ECO:0000259" key="3">
    <source>
        <dbReference type="Pfam" id="PF10502"/>
    </source>
</evidence>
<dbReference type="STRING" id="667014.Thein_1936"/>
<dbReference type="RefSeq" id="WP_013908530.1">
    <property type="nucleotide sequence ID" value="NC_015681.1"/>
</dbReference>
<dbReference type="PRINTS" id="PR00727">
    <property type="entry name" value="LEADERPTASE"/>
</dbReference>
<dbReference type="Pfam" id="PF10502">
    <property type="entry name" value="Peptidase_S26"/>
    <property type="match status" value="1"/>
</dbReference>
<evidence type="ECO:0000313" key="5">
    <source>
        <dbReference type="Proteomes" id="UP000006793"/>
    </source>
</evidence>
<feature type="domain" description="Peptidase S26" evidence="3">
    <location>
        <begin position="18"/>
        <end position="160"/>
    </location>
</feature>
<dbReference type="InterPro" id="IPR036286">
    <property type="entry name" value="LexA/Signal_pep-like_sf"/>
</dbReference>
<dbReference type="CDD" id="cd06530">
    <property type="entry name" value="S26_SPase_I"/>
    <property type="match status" value="1"/>
</dbReference>
<dbReference type="InParanoid" id="F8ACL6"/>
<keyword evidence="5" id="KW-1185">Reference proteome</keyword>
<accession>F8ACL6</accession>
<dbReference type="EMBL" id="CP002683">
    <property type="protein sequence ID" value="AEH45791.1"/>
    <property type="molecule type" value="Genomic_DNA"/>
</dbReference>
<dbReference type="InterPro" id="IPR019533">
    <property type="entry name" value="Peptidase_S26"/>
</dbReference>
<reference evidence="5" key="1">
    <citation type="submission" date="2011-04" db="EMBL/GenBank/DDBJ databases">
        <title>The complete genome of Thermodesulfatator indicus DSM 15286.</title>
        <authorList>
            <person name="Lucas S."/>
            <person name="Copeland A."/>
            <person name="Lapidus A."/>
            <person name="Bruce D."/>
            <person name="Goodwin L."/>
            <person name="Pitluck S."/>
            <person name="Peters L."/>
            <person name="Kyrpides N."/>
            <person name="Mavromatis K."/>
            <person name="Pagani I."/>
            <person name="Ivanova N."/>
            <person name="Saunders L."/>
            <person name="Detter J.C."/>
            <person name="Tapia R."/>
            <person name="Han C."/>
            <person name="Land M."/>
            <person name="Hauser L."/>
            <person name="Markowitz V."/>
            <person name="Cheng J.-F."/>
            <person name="Hugenholtz P."/>
            <person name="Woyke T."/>
            <person name="Wu D."/>
            <person name="Spring S."/>
            <person name="Schroeder M."/>
            <person name="Brambilla E."/>
            <person name="Klenk H.-P."/>
            <person name="Eisen J.A."/>
        </authorList>
    </citation>
    <scope>NUCLEOTIDE SEQUENCE [LARGE SCALE GENOMIC DNA]</scope>
    <source>
        <strain evidence="5">DSM 15286 / JCM 11887 / CIR29812</strain>
    </source>
</reference>
<dbReference type="Gene3D" id="2.10.109.10">
    <property type="entry name" value="Umud Fragment, subunit A"/>
    <property type="match status" value="1"/>
</dbReference>
<evidence type="ECO:0000313" key="4">
    <source>
        <dbReference type="EMBL" id="AEH45791.1"/>
    </source>
</evidence>
<dbReference type="AlphaFoldDB" id="F8ACL6"/>
<protein>
    <recommendedName>
        <fullName evidence="1">Signal peptidase I</fullName>
    </recommendedName>
    <alternativeName>
        <fullName evidence="2">Leader peptidase I</fullName>
    </alternativeName>
</protein>
<evidence type="ECO:0000256" key="1">
    <source>
        <dbReference type="ARBA" id="ARBA00019232"/>
    </source>
</evidence>
<sequence length="167" mass="18790">MLSGNKKFPLSFIMFTSCVLSIFLISQKLIFSATPSAGVRFMLRHPCPSVLHRFDLVEIYPPENDPFVPDGIKLVKHAACFPGEKIVREGKRFFCLTREGLRLDLGPIKFRAKDGRPLTPWLSDGASSVIPEGYLFVIGDKSPHSYDSRYFGPISRKRVISCPVPLF</sequence>
<dbReference type="PaxDb" id="667014-Thein_1936"/>
<dbReference type="PROSITE" id="PS51257">
    <property type="entry name" value="PROKAR_LIPOPROTEIN"/>
    <property type="match status" value="1"/>
</dbReference>
<dbReference type="InterPro" id="IPR000223">
    <property type="entry name" value="Pept_S26A_signal_pept_1"/>
</dbReference>
<evidence type="ECO:0000256" key="2">
    <source>
        <dbReference type="ARBA" id="ARBA00029906"/>
    </source>
</evidence>